<reference evidence="1" key="1">
    <citation type="submission" date="2023-04" db="EMBL/GenBank/DDBJ databases">
        <title>Draft Genome sequencing of Naganishia species isolated from polar environments using Oxford Nanopore Technology.</title>
        <authorList>
            <person name="Leo P."/>
            <person name="Venkateswaran K."/>
        </authorList>
    </citation>
    <scope>NUCLEOTIDE SEQUENCE</scope>
    <source>
        <strain evidence="1">MNA-CCFEE 5262</strain>
    </source>
</reference>
<organism evidence="1 2">
    <name type="scientific">Naganishia adeliensis</name>
    <dbReference type="NCBI Taxonomy" id="92952"/>
    <lineage>
        <taxon>Eukaryota</taxon>
        <taxon>Fungi</taxon>
        <taxon>Dikarya</taxon>
        <taxon>Basidiomycota</taxon>
        <taxon>Agaricomycotina</taxon>
        <taxon>Tremellomycetes</taxon>
        <taxon>Filobasidiales</taxon>
        <taxon>Filobasidiaceae</taxon>
        <taxon>Naganishia</taxon>
    </lineage>
</organism>
<name>A0ACC2WHH6_9TREE</name>
<evidence type="ECO:0000313" key="2">
    <source>
        <dbReference type="Proteomes" id="UP001230649"/>
    </source>
</evidence>
<sequence length="779" mass="87317">MTQEKRKLQDTQDETSKKPKLATAPSFAGSWEKLKPILTPWILETIHTTFGFTNLTPVQASLIPLAIAKNKDFLVEAVTGSGKTLSYVVPVLERLVRREQELARERGVDGRPAQKGLRRNEVFALVVVPTRELAVQVHAVFEVFFDGLRKYVADQRVVVKTEDDAEPTDTDAPETIIEEIYPSPLLLVSGQTSTSKSTTLPAPSPIIIGTPGRISTYLSSSLHTSSSTSTSAFARARKHLSLAPFALLILDEADSLLSSPDHLRAMHTIWNTLPRQRRNWLFSATMMDVLSERAGGLLGQTGLERAGLKNLTRVVVKVETKVKGKAGEDAAEVKQRRTPVSLQNTYITCHPAEKTLQLVRLLTTETTHGGSAKFIVYFSTCAAVDYFYRILRRLPQLSTFHFSSLHGHLPPAIRTTTLATFTAHTSTPLRPSVLLCTDVAARGLDLPDVDCVVQYDPPTDPKVFSHRAGRAARMGRQGKGVVLLTKGSEEGYVEFLALRKIPLRKQAYIEAEDGDDTEQAGESSTTNAKSEWSVDPAALELQRTVQDVVLEDRDLADKAAKAFVSAVRAYSKHEAAYIFRLRDLDVFGMGTSFGLLRLPRMPEIRDWKDRVAKARERREKGKALDEDERLTMSLWEDRELNWDEYAYISKTREAQRLAELKELESKKDEIAAQRAQQAKERREKAEKQVAWSVKKERKDRKDVRREKKDRKKDWEAREQKKQEAEAAGTGEAAAKNEAPAEESGDDEDIDEEYREAKKSRKDDQNGGNMVQSSMFDDLS</sequence>
<proteinExistence type="predicted"/>
<dbReference type="EMBL" id="JASBWS010000022">
    <property type="protein sequence ID" value="KAJ9110795.1"/>
    <property type="molecule type" value="Genomic_DNA"/>
</dbReference>
<keyword evidence="2" id="KW-1185">Reference proteome</keyword>
<protein>
    <submittedName>
        <fullName evidence="1">Uncharacterized protein</fullName>
    </submittedName>
</protein>
<dbReference type="Proteomes" id="UP001230649">
    <property type="component" value="Unassembled WGS sequence"/>
</dbReference>
<evidence type="ECO:0000313" key="1">
    <source>
        <dbReference type="EMBL" id="KAJ9110795.1"/>
    </source>
</evidence>
<gene>
    <name evidence="1" type="ORF">QFC20_002836</name>
</gene>
<comment type="caution">
    <text evidence="1">The sequence shown here is derived from an EMBL/GenBank/DDBJ whole genome shotgun (WGS) entry which is preliminary data.</text>
</comment>
<accession>A0ACC2WHH6</accession>